<organism evidence="2 3">
    <name type="scientific">Pseudomonas fluorescens</name>
    <dbReference type="NCBI Taxonomy" id="294"/>
    <lineage>
        <taxon>Bacteria</taxon>
        <taxon>Pseudomonadati</taxon>
        <taxon>Pseudomonadota</taxon>
        <taxon>Gammaproteobacteria</taxon>
        <taxon>Pseudomonadales</taxon>
        <taxon>Pseudomonadaceae</taxon>
        <taxon>Pseudomonas</taxon>
    </lineage>
</organism>
<reference evidence="2 3" key="1">
    <citation type="submission" date="2019-09" db="EMBL/GenBank/DDBJ databases">
        <authorList>
            <person name="Chandra G."/>
            <person name="Truman W A."/>
        </authorList>
    </citation>
    <scope>NUCLEOTIDE SEQUENCE [LARGE SCALE GENOMIC DNA]</scope>
    <source>
        <strain evidence="2">PS862</strain>
    </source>
</reference>
<feature type="transmembrane region" description="Helical" evidence="1">
    <location>
        <begin position="246"/>
        <end position="270"/>
    </location>
</feature>
<dbReference type="EMBL" id="CABVII010000040">
    <property type="protein sequence ID" value="VVP54509.1"/>
    <property type="molecule type" value="Genomic_DNA"/>
</dbReference>
<keyword evidence="1" id="KW-0472">Membrane</keyword>
<protein>
    <recommendedName>
        <fullName evidence="4">Antibiotic biosynthesis monooxygenase</fullName>
    </recommendedName>
</protein>
<dbReference type="OrthoDB" id="1494254at2"/>
<feature type="transmembrane region" description="Helical" evidence="1">
    <location>
        <begin position="291"/>
        <end position="311"/>
    </location>
</feature>
<evidence type="ECO:0000256" key="1">
    <source>
        <dbReference type="SAM" id="Phobius"/>
    </source>
</evidence>
<sequence>MNDLPPPSATVITTNITLRPGMEASFAAWQSKFTRAASQALGFLYLDIAPAFSGSADWQIIQRFRSPDALDRWRTSAVRRQMFAEMASMRHPDEANSDNETTHSLDPLSCVTEVITTVVEPGKESVFQAWAEDIQASQAQFPGYMGTLFQAPLSAEVPYWTTLVRFSTPLQLDAWLSSPLRKQLLERVNPEVATWKSHRMASPFAGWFPASETPPPAWKQTALVLLMLFPVVMLEIKFLSPHLAGLHMAIATFIGNAISVSLMSWPLMKIAVRGMGWWLRCTPARRWQREVLGACTMLALYGIELAIFMLLF</sequence>
<proteinExistence type="predicted"/>
<accession>A0A5E7PYJ7</accession>
<dbReference type="Gene3D" id="3.30.70.100">
    <property type="match status" value="2"/>
</dbReference>
<dbReference type="AlphaFoldDB" id="A0A5E7PYJ7"/>
<dbReference type="Proteomes" id="UP000385207">
    <property type="component" value="Unassembled WGS sequence"/>
</dbReference>
<dbReference type="PANTHER" id="PTHR40057">
    <property type="entry name" value="SLR1162 PROTEIN"/>
    <property type="match status" value="1"/>
</dbReference>
<dbReference type="RefSeq" id="WP_150785257.1">
    <property type="nucleotide sequence ID" value="NZ_CABVII010000040.1"/>
</dbReference>
<dbReference type="InterPro" id="IPR011008">
    <property type="entry name" value="Dimeric_a/b-barrel"/>
</dbReference>
<evidence type="ECO:0008006" key="4">
    <source>
        <dbReference type="Google" id="ProtNLM"/>
    </source>
</evidence>
<dbReference type="SUPFAM" id="SSF54909">
    <property type="entry name" value="Dimeric alpha+beta barrel"/>
    <property type="match status" value="2"/>
</dbReference>
<keyword evidence="1" id="KW-0812">Transmembrane</keyword>
<evidence type="ECO:0000313" key="3">
    <source>
        <dbReference type="Proteomes" id="UP000385207"/>
    </source>
</evidence>
<dbReference type="PANTHER" id="PTHR40057:SF1">
    <property type="entry name" value="SLR1162 PROTEIN"/>
    <property type="match status" value="1"/>
</dbReference>
<keyword evidence="1" id="KW-1133">Transmembrane helix</keyword>
<name>A0A5E7PYJ7_PSEFL</name>
<gene>
    <name evidence="2" type="ORF">PS862_05617</name>
</gene>
<dbReference type="InterPro" id="IPR038762">
    <property type="entry name" value="ABM_predict"/>
</dbReference>
<evidence type="ECO:0000313" key="2">
    <source>
        <dbReference type="EMBL" id="VVP54509.1"/>
    </source>
</evidence>